<evidence type="ECO:0000256" key="2">
    <source>
        <dbReference type="ARBA" id="ARBA00022692"/>
    </source>
</evidence>
<feature type="transmembrane region" description="Helical" evidence="7">
    <location>
        <begin position="60"/>
        <end position="80"/>
    </location>
</feature>
<feature type="transmembrane region" description="Helical" evidence="7">
    <location>
        <begin position="20"/>
        <end position="40"/>
    </location>
</feature>
<dbReference type="PaxDb" id="29760-VIT_12s0057g00030.t01"/>
<dbReference type="Proteomes" id="UP000009183">
    <property type="component" value="Chromosome 12"/>
</dbReference>
<keyword evidence="6 7" id="KW-0472">Membrane</keyword>
<feature type="domain" description="PGG" evidence="8">
    <location>
        <begin position="12"/>
        <end position="98"/>
    </location>
</feature>
<evidence type="ECO:0000256" key="7">
    <source>
        <dbReference type="SAM" id="Phobius"/>
    </source>
</evidence>
<keyword evidence="4 7" id="KW-1133">Transmembrane helix</keyword>
<dbReference type="GO" id="GO:0016020">
    <property type="term" value="C:membrane"/>
    <property type="evidence" value="ECO:0007669"/>
    <property type="project" value="UniProtKB-SubCell"/>
</dbReference>
<gene>
    <name evidence="9" type="ordered locus">VIT_12s0057g00030</name>
</gene>
<dbReference type="HOGENOM" id="CLU_2324947_0_0_1"/>
<keyword evidence="2 7" id="KW-0812">Transmembrane</keyword>
<evidence type="ECO:0000256" key="5">
    <source>
        <dbReference type="ARBA" id="ARBA00023043"/>
    </source>
</evidence>
<name>F6HHI2_VITVI</name>
<dbReference type="AlphaFoldDB" id="F6HHI2"/>
<comment type="subcellular location">
    <subcellularLocation>
        <location evidence="1">Membrane</location>
        <topology evidence="1">Multi-pass membrane protein</topology>
    </subcellularLocation>
</comment>
<evidence type="ECO:0000256" key="4">
    <source>
        <dbReference type="ARBA" id="ARBA00022989"/>
    </source>
</evidence>
<dbReference type="eggNOG" id="KOG0504">
    <property type="taxonomic scope" value="Eukaryota"/>
</dbReference>
<accession>F6HHI2</accession>
<evidence type="ECO:0000313" key="10">
    <source>
        <dbReference type="Proteomes" id="UP000009183"/>
    </source>
</evidence>
<evidence type="ECO:0000256" key="3">
    <source>
        <dbReference type="ARBA" id="ARBA00022737"/>
    </source>
</evidence>
<dbReference type="InterPro" id="IPR026961">
    <property type="entry name" value="PGG_dom"/>
</dbReference>
<keyword evidence="3" id="KW-0677">Repeat</keyword>
<evidence type="ECO:0000256" key="1">
    <source>
        <dbReference type="ARBA" id="ARBA00004141"/>
    </source>
</evidence>
<dbReference type="InParanoid" id="F6HHI2"/>
<organism evidence="9 10">
    <name type="scientific">Vitis vinifera</name>
    <name type="common">Grape</name>
    <dbReference type="NCBI Taxonomy" id="29760"/>
    <lineage>
        <taxon>Eukaryota</taxon>
        <taxon>Viridiplantae</taxon>
        <taxon>Streptophyta</taxon>
        <taxon>Embryophyta</taxon>
        <taxon>Tracheophyta</taxon>
        <taxon>Spermatophyta</taxon>
        <taxon>Magnoliopsida</taxon>
        <taxon>eudicotyledons</taxon>
        <taxon>Gunneridae</taxon>
        <taxon>Pentapetalae</taxon>
        <taxon>rosids</taxon>
        <taxon>Vitales</taxon>
        <taxon>Vitaceae</taxon>
        <taxon>Viteae</taxon>
        <taxon>Vitis</taxon>
    </lineage>
</organism>
<reference evidence="10" key="1">
    <citation type="journal article" date="2007" name="Nature">
        <title>The grapevine genome sequence suggests ancestral hexaploidization in major angiosperm phyla.</title>
        <authorList>
            <consortium name="The French-Italian Public Consortium for Grapevine Genome Characterization."/>
            <person name="Jaillon O."/>
            <person name="Aury J.-M."/>
            <person name="Noel B."/>
            <person name="Policriti A."/>
            <person name="Clepet C."/>
            <person name="Casagrande A."/>
            <person name="Choisne N."/>
            <person name="Aubourg S."/>
            <person name="Vitulo N."/>
            <person name="Jubin C."/>
            <person name="Vezzi A."/>
            <person name="Legeai F."/>
            <person name="Hugueney P."/>
            <person name="Dasilva C."/>
            <person name="Horner D."/>
            <person name="Mica E."/>
            <person name="Jublot D."/>
            <person name="Poulain J."/>
            <person name="Bruyere C."/>
            <person name="Billault A."/>
            <person name="Segurens B."/>
            <person name="Gouyvenoux M."/>
            <person name="Ugarte E."/>
            <person name="Cattonaro F."/>
            <person name="Anthouard V."/>
            <person name="Vico V."/>
            <person name="Del Fabbro C."/>
            <person name="Alaux M."/>
            <person name="Di Gaspero G."/>
            <person name="Dumas V."/>
            <person name="Felice N."/>
            <person name="Paillard S."/>
            <person name="Juman I."/>
            <person name="Moroldo M."/>
            <person name="Scalabrin S."/>
            <person name="Canaguier A."/>
            <person name="Le Clainche I."/>
            <person name="Malacrida G."/>
            <person name="Durand E."/>
            <person name="Pesole G."/>
            <person name="Laucou V."/>
            <person name="Chatelet P."/>
            <person name="Merdinoglu D."/>
            <person name="Delledonne M."/>
            <person name="Pezzotti M."/>
            <person name="Lecharny A."/>
            <person name="Scarpelli C."/>
            <person name="Artiguenave F."/>
            <person name="Pe M.E."/>
            <person name="Valle G."/>
            <person name="Morgante M."/>
            <person name="Caboche M."/>
            <person name="Adam-Blondon A.-F."/>
            <person name="Weissenbach J."/>
            <person name="Quetier F."/>
            <person name="Wincker P."/>
        </authorList>
    </citation>
    <scope>NUCLEOTIDE SEQUENCE [LARGE SCALE GENOMIC DNA]</scope>
    <source>
        <strain evidence="10">cv. Pinot noir / PN40024</strain>
    </source>
</reference>
<dbReference type="PANTHER" id="PTHR24186">
    <property type="entry name" value="PROTEIN PHOSPHATASE 1 REGULATORY SUBUNIT"/>
    <property type="match status" value="1"/>
</dbReference>
<evidence type="ECO:0000259" key="8">
    <source>
        <dbReference type="Pfam" id="PF13962"/>
    </source>
</evidence>
<protein>
    <recommendedName>
        <fullName evidence="8">PGG domain-containing protein</fullName>
    </recommendedName>
</protein>
<evidence type="ECO:0000313" key="9">
    <source>
        <dbReference type="EMBL" id="CCB51678.1"/>
    </source>
</evidence>
<sequence length="99" mass="10875">MVRELLMLHREVINNVTNSVTVVVVTYAIVAFAVISTVLGGDNDLGVSAVVDNPSFEISFVFNAIALFMSSAADVVWITLMRGETESERRVKEVINKLM</sequence>
<proteinExistence type="predicted"/>
<keyword evidence="5" id="KW-0040">ANK repeat</keyword>
<dbReference type="PANTHER" id="PTHR24186:SF49">
    <property type="entry name" value="ANKYRIN REPEAT FAMILY PROTEIN"/>
    <property type="match status" value="1"/>
</dbReference>
<keyword evidence="10" id="KW-1185">Reference proteome</keyword>
<evidence type="ECO:0000256" key="6">
    <source>
        <dbReference type="ARBA" id="ARBA00023136"/>
    </source>
</evidence>
<dbReference type="EMBL" id="FN595759">
    <property type="protein sequence ID" value="CCB51678.1"/>
    <property type="molecule type" value="Genomic_DNA"/>
</dbReference>
<dbReference type="Pfam" id="PF13962">
    <property type="entry name" value="PGG"/>
    <property type="match status" value="1"/>
</dbReference>